<evidence type="ECO:0000313" key="3">
    <source>
        <dbReference type="Proteomes" id="UP000656548"/>
    </source>
</evidence>
<dbReference type="EMBL" id="JADBEJ010000004">
    <property type="protein sequence ID" value="MBE1575418.1"/>
    <property type="molecule type" value="Genomic_DNA"/>
</dbReference>
<sequence>MTAATELPSTVHAARGAVLAVAAAALGMTAQVLGDGTVPNAGMALLIGGLAGSAGIAVADRCRGVVAAVGALTAAQLILHAVLLVPSRVTHSHVAPVLTGLNPIVEFSSHVLVIVLLGVLLTQADTAVRALCGLVWRTLRWVTASPTPPRVLSWTPLTRAVAPSTATEVLLRRSQPRRGPPATR</sequence>
<feature type="transmembrane region" description="Helical" evidence="1">
    <location>
        <begin position="12"/>
        <end position="34"/>
    </location>
</feature>
<reference evidence="2 3" key="1">
    <citation type="submission" date="2020-10" db="EMBL/GenBank/DDBJ databases">
        <title>Sequencing the genomes of 1000 actinobacteria strains.</title>
        <authorList>
            <person name="Klenk H.-P."/>
        </authorList>
    </citation>
    <scope>NUCLEOTIDE SEQUENCE [LARGE SCALE GENOMIC DNA]</scope>
    <source>
        <strain evidence="2 3">DSM 46661</strain>
    </source>
</reference>
<name>A0ABR9L3W7_9PSEU</name>
<keyword evidence="1" id="KW-0812">Transmembrane</keyword>
<gene>
    <name evidence="2" type="ORF">H4W30_002465</name>
</gene>
<feature type="transmembrane region" description="Helical" evidence="1">
    <location>
        <begin position="104"/>
        <end position="121"/>
    </location>
</feature>
<dbReference type="Proteomes" id="UP000656548">
    <property type="component" value="Unassembled WGS sequence"/>
</dbReference>
<feature type="transmembrane region" description="Helical" evidence="1">
    <location>
        <begin position="65"/>
        <end position="84"/>
    </location>
</feature>
<evidence type="ECO:0000313" key="2">
    <source>
        <dbReference type="EMBL" id="MBE1575418.1"/>
    </source>
</evidence>
<keyword evidence="1" id="KW-1133">Transmembrane helix</keyword>
<protein>
    <submittedName>
        <fullName evidence="2">Uncharacterized protein</fullName>
    </submittedName>
</protein>
<evidence type="ECO:0000256" key="1">
    <source>
        <dbReference type="SAM" id="Phobius"/>
    </source>
</evidence>
<keyword evidence="3" id="KW-1185">Reference proteome</keyword>
<dbReference type="RefSeq" id="WP_192742939.1">
    <property type="nucleotide sequence ID" value="NZ_JADBEJ010000004.1"/>
</dbReference>
<proteinExistence type="predicted"/>
<feature type="transmembrane region" description="Helical" evidence="1">
    <location>
        <begin position="40"/>
        <end position="58"/>
    </location>
</feature>
<keyword evidence="1" id="KW-0472">Membrane</keyword>
<comment type="caution">
    <text evidence="2">The sequence shown here is derived from an EMBL/GenBank/DDBJ whole genome shotgun (WGS) entry which is preliminary data.</text>
</comment>
<accession>A0ABR9L3W7</accession>
<organism evidence="2 3">
    <name type="scientific">Amycolatopsis roodepoortensis</name>
    <dbReference type="NCBI Taxonomy" id="700274"/>
    <lineage>
        <taxon>Bacteria</taxon>
        <taxon>Bacillati</taxon>
        <taxon>Actinomycetota</taxon>
        <taxon>Actinomycetes</taxon>
        <taxon>Pseudonocardiales</taxon>
        <taxon>Pseudonocardiaceae</taxon>
        <taxon>Amycolatopsis</taxon>
    </lineage>
</organism>